<protein>
    <submittedName>
        <fullName evidence="2">Uncharacterized protein</fullName>
    </submittedName>
</protein>
<name>A0AA38NYL3_9AGAR</name>
<dbReference type="AlphaFoldDB" id="A0AA38NYL3"/>
<keyword evidence="3" id="KW-1185">Reference proteome</keyword>
<dbReference type="Proteomes" id="UP001163846">
    <property type="component" value="Unassembled WGS sequence"/>
</dbReference>
<dbReference type="EMBL" id="MU806792">
    <property type="protein sequence ID" value="KAJ3833017.1"/>
    <property type="molecule type" value="Genomic_DNA"/>
</dbReference>
<evidence type="ECO:0000313" key="2">
    <source>
        <dbReference type="EMBL" id="KAJ3833017.1"/>
    </source>
</evidence>
<feature type="compositionally biased region" description="Basic and acidic residues" evidence="1">
    <location>
        <begin position="146"/>
        <end position="166"/>
    </location>
</feature>
<feature type="region of interest" description="Disordered" evidence="1">
    <location>
        <begin position="133"/>
        <end position="177"/>
    </location>
</feature>
<accession>A0AA38NYL3</accession>
<reference evidence="2" key="1">
    <citation type="submission" date="2022-08" db="EMBL/GenBank/DDBJ databases">
        <authorList>
            <consortium name="DOE Joint Genome Institute"/>
            <person name="Min B."/>
            <person name="Riley R."/>
            <person name="Sierra-Patev S."/>
            <person name="Naranjo-Ortiz M."/>
            <person name="Looney B."/>
            <person name="Konkel Z."/>
            <person name="Slot J.C."/>
            <person name="Sakamoto Y."/>
            <person name="Steenwyk J.L."/>
            <person name="Rokas A."/>
            <person name="Carro J."/>
            <person name="Camarero S."/>
            <person name="Ferreira P."/>
            <person name="Molpeceres G."/>
            <person name="Ruiz-Duenas F.J."/>
            <person name="Serrano A."/>
            <person name="Henrissat B."/>
            <person name="Drula E."/>
            <person name="Hughes K.W."/>
            <person name="Mata J.L."/>
            <person name="Ishikawa N.K."/>
            <person name="Vargas-Isla R."/>
            <person name="Ushijima S."/>
            <person name="Smith C.A."/>
            <person name="Ahrendt S."/>
            <person name="Andreopoulos W."/>
            <person name="He G."/>
            <person name="Labutti K."/>
            <person name="Lipzen A."/>
            <person name="Ng V."/>
            <person name="Sandor L."/>
            <person name="Barry K."/>
            <person name="Martinez A.T."/>
            <person name="Xiao Y."/>
            <person name="Gibbons J.G."/>
            <person name="Terashima K."/>
            <person name="Hibbett D.S."/>
            <person name="Grigoriev I.V."/>
        </authorList>
    </citation>
    <scope>NUCLEOTIDE SEQUENCE</scope>
    <source>
        <strain evidence="2">TFB9207</strain>
    </source>
</reference>
<evidence type="ECO:0000256" key="1">
    <source>
        <dbReference type="SAM" id="MobiDB-lite"/>
    </source>
</evidence>
<sequence length="238" mass="26290">MKNFFHIPFFRRSQTPPPDPVQRPPSPPPPPPPPQGTVIHGAYFAGVSEIVFDNQNEFNNVGGDLYVDTNQDETENTKVDALQEDFYSESSLSTLTSPLGPNPNWAPGTSISGQYFAGSSGLRFAGDNEFNSMKGTMVKTRRSRKTAGDEGRPEPRVIDPPYKEQSKSPSSSTPDILPLQGVHISGDFFAGVYDSAKFTGTNEFNAVERNLYKTTYNFEQSQSIEEAPKDEVTLCQLR</sequence>
<feature type="compositionally biased region" description="Pro residues" evidence="1">
    <location>
        <begin position="15"/>
        <end position="35"/>
    </location>
</feature>
<comment type="caution">
    <text evidence="2">The sequence shown here is derived from an EMBL/GenBank/DDBJ whole genome shotgun (WGS) entry which is preliminary data.</text>
</comment>
<proteinExistence type="predicted"/>
<feature type="region of interest" description="Disordered" evidence="1">
    <location>
        <begin position="1"/>
        <end position="39"/>
    </location>
</feature>
<evidence type="ECO:0000313" key="3">
    <source>
        <dbReference type="Proteomes" id="UP001163846"/>
    </source>
</evidence>
<organism evidence="2 3">
    <name type="scientific">Lentinula raphanica</name>
    <dbReference type="NCBI Taxonomy" id="153919"/>
    <lineage>
        <taxon>Eukaryota</taxon>
        <taxon>Fungi</taxon>
        <taxon>Dikarya</taxon>
        <taxon>Basidiomycota</taxon>
        <taxon>Agaricomycotina</taxon>
        <taxon>Agaricomycetes</taxon>
        <taxon>Agaricomycetidae</taxon>
        <taxon>Agaricales</taxon>
        <taxon>Marasmiineae</taxon>
        <taxon>Omphalotaceae</taxon>
        <taxon>Lentinula</taxon>
    </lineage>
</organism>
<gene>
    <name evidence="2" type="ORF">F5878DRAFT_646295</name>
</gene>